<dbReference type="SUPFAM" id="SSF49329">
    <property type="entry name" value="Cu,Zn superoxide dismutase-like"/>
    <property type="match status" value="1"/>
</dbReference>
<feature type="chain" id="PRO_5045795659" evidence="3">
    <location>
        <begin position="23"/>
        <end position="389"/>
    </location>
</feature>
<sequence length="389" mass="41617">MKKMIPLFTSGALLLSSGLAAAHEGTPVPQKAEKAPVNTPVKIGNAAKVLVNGVEVKSKANHMEGDKYYVSVEAYTDLFDRPVIWSADKKSVTFNGKTMATKTVNGEQTAWIKDLSNAVNGRITLDGAAQEIYVLVLPEGTINLSPGEIVPAMGEHWAKPDEMPLGPIYGVLDGRLVFLEYMIAQKDFVEGKSHRNVPGMKGLPSPTVVQTDIEHQPVGHPGFETPHFDIHNYFITDEEQMSIGTVKVDLLNDKSEKIGYAAFYNLGPQTFVQVIASGLTPNSKHGFHIHENPIANGDLTSAGGHFNPEGKQHGQDNPAGAHLGDMQNLVVDQNGNVEALIPVPGVTLEEGKPNSIYGKSLIIHATEDDGKSDPAGNAGARIAGGNIPE</sequence>
<feature type="compositionally biased region" description="Low complexity" evidence="2">
    <location>
        <begin position="375"/>
        <end position="389"/>
    </location>
</feature>
<evidence type="ECO:0000313" key="6">
    <source>
        <dbReference type="Proteomes" id="UP001519343"/>
    </source>
</evidence>
<reference evidence="5 6" key="1">
    <citation type="submission" date="2021-03" db="EMBL/GenBank/DDBJ databases">
        <title>Genomic Encyclopedia of Type Strains, Phase IV (KMG-IV): sequencing the most valuable type-strain genomes for metagenomic binning, comparative biology and taxonomic classification.</title>
        <authorList>
            <person name="Goeker M."/>
        </authorList>
    </citation>
    <scope>NUCLEOTIDE SEQUENCE [LARGE SCALE GENOMIC DNA]</scope>
    <source>
        <strain evidence="5 6">DSM 24738</strain>
    </source>
</reference>
<evidence type="ECO:0000256" key="2">
    <source>
        <dbReference type="SAM" id="MobiDB-lite"/>
    </source>
</evidence>
<dbReference type="PRINTS" id="PR00068">
    <property type="entry name" value="CUZNDISMTASE"/>
</dbReference>
<accession>A0ABS4GWB2</accession>
<name>A0ABS4GWB2_9BACL</name>
<dbReference type="Pfam" id="PF00080">
    <property type="entry name" value="Sod_Cu"/>
    <property type="match status" value="1"/>
</dbReference>
<dbReference type="Proteomes" id="UP001519343">
    <property type="component" value="Unassembled WGS sequence"/>
</dbReference>
<evidence type="ECO:0000256" key="1">
    <source>
        <dbReference type="ARBA" id="ARBA00010457"/>
    </source>
</evidence>
<comment type="caution">
    <text evidence="5">The sequence shown here is derived from an EMBL/GenBank/DDBJ whole genome shotgun (WGS) entry which is preliminary data.</text>
</comment>
<dbReference type="Gene3D" id="3.30.200.270">
    <property type="match status" value="1"/>
</dbReference>
<comment type="similarity">
    <text evidence="1">Belongs to the Cu-Zn superoxide dismutase family.</text>
</comment>
<dbReference type="Gene3D" id="2.60.40.200">
    <property type="entry name" value="Superoxide dismutase, copper/zinc binding domain"/>
    <property type="match status" value="1"/>
</dbReference>
<protein>
    <submittedName>
        <fullName evidence="5">Cu/Zn superoxide dismutase</fullName>
    </submittedName>
</protein>
<feature type="region of interest" description="Disordered" evidence="2">
    <location>
        <begin position="368"/>
        <end position="389"/>
    </location>
</feature>
<dbReference type="CDD" id="cd00305">
    <property type="entry name" value="Cu-Zn_Superoxide_Dismutase"/>
    <property type="match status" value="1"/>
</dbReference>
<feature type="domain" description="Superoxide dismutase copper/zinc binding" evidence="4">
    <location>
        <begin position="259"/>
        <end position="387"/>
    </location>
</feature>
<dbReference type="EMBL" id="JAGGKT010000020">
    <property type="protein sequence ID" value="MBP1934392.1"/>
    <property type="molecule type" value="Genomic_DNA"/>
</dbReference>
<evidence type="ECO:0000259" key="4">
    <source>
        <dbReference type="Pfam" id="PF00080"/>
    </source>
</evidence>
<organism evidence="5 6">
    <name type="scientific">Ammoniphilus resinae</name>
    <dbReference type="NCBI Taxonomy" id="861532"/>
    <lineage>
        <taxon>Bacteria</taxon>
        <taxon>Bacillati</taxon>
        <taxon>Bacillota</taxon>
        <taxon>Bacilli</taxon>
        <taxon>Bacillales</taxon>
        <taxon>Paenibacillaceae</taxon>
        <taxon>Aneurinibacillus group</taxon>
        <taxon>Ammoniphilus</taxon>
    </lineage>
</organism>
<dbReference type="InterPro" id="IPR001424">
    <property type="entry name" value="SOD_Cu_Zn_dom"/>
</dbReference>
<evidence type="ECO:0000313" key="5">
    <source>
        <dbReference type="EMBL" id="MBP1934392.1"/>
    </source>
</evidence>
<dbReference type="InterPro" id="IPR036423">
    <property type="entry name" value="SOD-like_Cu/Zn_dom_sf"/>
</dbReference>
<dbReference type="RefSeq" id="WP_245204084.1">
    <property type="nucleotide sequence ID" value="NZ_JAGGKT010000020.1"/>
</dbReference>
<evidence type="ECO:0000256" key="3">
    <source>
        <dbReference type="SAM" id="SignalP"/>
    </source>
</evidence>
<dbReference type="PANTHER" id="PTHR10003">
    <property type="entry name" value="SUPEROXIDE DISMUTASE CU-ZN -RELATED"/>
    <property type="match status" value="1"/>
</dbReference>
<dbReference type="InterPro" id="IPR024134">
    <property type="entry name" value="SOD_Cu/Zn_/chaperone"/>
</dbReference>
<proteinExistence type="inferred from homology"/>
<keyword evidence="3" id="KW-0732">Signal</keyword>
<keyword evidence="6" id="KW-1185">Reference proteome</keyword>
<gene>
    <name evidence="5" type="ORF">J2Z37_004412</name>
</gene>
<feature type="signal peptide" evidence="3">
    <location>
        <begin position="1"/>
        <end position="22"/>
    </location>
</feature>